<dbReference type="SUPFAM" id="SSF52058">
    <property type="entry name" value="L domain-like"/>
    <property type="match status" value="1"/>
</dbReference>
<gene>
    <name evidence="4" type="ORF">M0R45_018597</name>
</gene>
<organism evidence="4 5">
    <name type="scientific">Rubus argutus</name>
    <name type="common">Southern blackberry</name>
    <dbReference type="NCBI Taxonomy" id="59490"/>
    <lineage>
        <taxon>Eukaryota</taxon>
        <taxon>Viridiplantae</taxon>
        <taxon>Streptophyta</taxon>
        <taxon>Embryophyta</taxon>
        <taxon>Tracheophyta</taxon>
        <taxon>Spermatophyta</taxon>
        <taxon>Magnoliopsida</taxon>
        <taxon>eudicotyledons</taxon>
        <taxon>Gunneridae</taxon>
        <taxon>Pentapetalae</taxon>
        <taxon>rosids</taxon>
        <taxon>fabids</taxon>
        <taxon>Rosales</taxon>
        <taxon>Rosaceae</taxon>
        <taxon>Rosoideae</taxon>
        <taxon>Rosoideae incertae sedis</taxon>
        <taxon>Rubus</taxon>
    </lineage>
</organism>
<dbReference type="InterPro" id="IPR044974">
    <property type="entry name" value="Disease_R_plants"/>
</dbReference>
<sequence length="467" mass="53749">MENVAYNWLSELVERCMVQVGEHSSSYGTLKSCRMHDLMRDLCLMKAEEENFLQVVNLSSSNISNASPMGKIRRLAIYLDEKADQFVPPRDEAGGGHLRSLLYFGPNDNYWTAKRKELIIPSMFKDFKLLRVLKIEGVELQEEEEDLELPSAIGNMVHLRFLSLRQSSIKSFPQFLGNLICLQTLDFRVQNDEIVIPNVIWKMNRLRHLYLPWRYRARGKLQLSTLGDLQTLDYVSSGCCDLNDVAKLRNLRKLRIRLESRPWKNLEKILEAAGSVLNGIRSLRLGNYMESGAEEVMQQIVARCGQIYKLTLLGSTLELPKEFHSYSNLTKLDLWKCHLKDDQMAKLEKLPNLKSLGLWAGSLGENTKLLVFSNGSFPRLQFLELFNLEITEWRVEEGAMPSLCRLEIKYCLGLSRVPDGVRHLTTLKELTISEMPREFCSKVEEGGEDFHKIQHVPSLVIRNPRDD</sequence>
<feature type="domain" description="Disease resistance R13L4/SHOC-2-like LRR" evidence="3">
    <location>
        <begin position="111"/>
        <end position="433"/>
    </location>
</feature>
<dbReference type="InterPro" id="IPR058922">
    <property type="entry name" value="WHD_DRP"/>
</dbReference>
<feature type="domain" description="Disease resistance protein winged helix" evidence="2">
    <location>
        <begin position="1"/>
        <end position="43"/>
    </location>
</feature>
<dbReference type="Proteomes" id="UP001457282">
    <property type="component" value="Unassembled WGS sequence"/>
</dbReference>
<keyword evidence="5" id="KW-1185">Reference proteome</keyword>
<dbReference type="EMBL" id="JBEDUW010000004">
    <property type="protein sequence ID" value="KAK9931319.1"/>
    <property type="molecule type" value="Genomic_DNA"/>
</dbReference>
<dbReference type="PANTHER" id="PTHR23155">
    <property type="entry name" value="DISEASE RESISTANCE PROTEIN RP"/>
    <property type="match status" value="1"/>
</dbReference>
<evidence type="ECO:0000259" key="3">
    <source>
        <dbReference type="Pfam" id="PF23598"/>
    </source>
</evidence>
<dbReference type="AlphaFoldDB" id="A0AAW1X5J5"/>
<accession>A0AAW1X5J5</accession>
<evidence type="ECO:0000313" key="4">
    <source>
        <dbReference type="EMBL" id="KAK9931319.1"/>
    </source>
</evidence>
<comment type="caution">
    <text evidence="4">The sequence shown here is derived from an EMBL/GenBank/DDBJ whole genome shotgun (WGS) entry which is preliminary data.</text>
</comment>
<evidence type="ECO:0000256" key="1">
    <source>
        <dbReference type="ARBA" id="ARBA00022737"/>
    </source>
</evidence>
<dbReference type="PANTHER" id="PTHR23155:SF1185">
    <property type="entry name" value="DISEASE RESISTANCE RPP8-LIKE PROTEIN 3-RELATED"/>
    <property type="match status" value="1"/>
</dbReference>
<reference evidence="4 5" key="1">
    <citation type="journal article" date="2023" name="G3 (Bethesda)">
        <title>A chromosome-length genome assembly and annotation of blackberry (Rubus argutus, cv. 'Hillquist').</title>
        <authorList>
            <person name="Bruna T."/>
            <person name="Aryal R."/>
            <person name="Dudchenko O."/>
            <person name="Sargent D.J."/>
            <person name="Mead D."/>
            <person name="Buti M."/>
            <person name="Cavallini A."/>
            <person name="Hytonen T."/>
            <person name="Andres J."/>
            <person name="Pham M."/>
            <person name="Weisz D."/>
            <person name="Mascagni F."/>
            <person name="Usai G."/>
            <person name="Natali L."/>
            <person name="Bassil N."/>
            <person name="Fernandez G.E."/>
            <person name="Lomsadze A."/>
            <person name="Armour M."/>
            <person name="Olukolu B."/>
            <person name="Poorten T."/>
            <person name="Britton C."/>
            <person name="Davik J."/>
            <person name="Ashrafi H."/>
            <person name="Aiden E.L."/>
            <person name="Borodovsky M."/>
            <person name="Worthington M."/>
        </authorList>
    </citation>
    <scope>NUCLEOTIDE SEQUENCE [LARGE SCALE GENOMIC DNA]</scope>
    <source>
        <strain evidence="4">PI 553951</strain>
    </source>
</reference>
<dbReference type="Gene3D" id="3.80.10.10">
    <property type="entry name" value="Ribonuclease Inhibitor"/>
    <property type="match status" value="1"/>
</dbReference>
<evidence type="ECO:0000313" key="5">
    <source>
        <dbReference type="Proteomes" id="UP001457282"/>
    </source>
</evidence>
<dbReference type="GO" id="GO:0098542">
    <property type="term" value="P:defense response to other organism"/>
    <property type="evidence" value="ECO:0007669"/>
    <property type="project" value="TreeGrafter"/>
</dbReference>
<dbReference type="Pfam" id="PF23598">
    <property type="entry name" value="LRR_14"/>
    <property type="match status" value="1"/>
</dbReference>
<proteinExistence type="predicted"/>
<protein>
    <submittedName>
        <fullName evidence="4">Uncharacterized protein</fullName>
    </submittedName>
</protein>
<evidence type="ECO:0000259" key="2">
    <source>
        <dbReference type="Pfam" id="PF23559"/>
    </source>
</evidence>
<dbReference type="InterPro" id="IPR055414">
    <property type="entry name" value="LRR_R13L4/SHOC2-like"/>
</dbReference>
<dbReference type="Pfam" id="PF23559">
    <property type="entry name" value="WHD_DRP"/>
    <property type="match status" value="1"/>
</dbReference>
<name>A0AAW1X5J5_RUBAR</name>
<keyword evidence="1" id="KW-0677">Repeat</keyword>
<dbReference type="InterPro" id="IPR032675">
    <property type="entry name" value="LRR_dom_sf"/>
</dbReference>